<evidence type="ECO:0000259" key="3">
    <source>
        <dbReference type="PROSITE" id="PS50892"/>
    </source>
</evidence>
<dbReference type="Gene3D" id="1.20.5.110">
    <property type="match status" value="1"/>
</dbReference>
<dbReference type="SUPFAM" id="SSF58038">
    <property type="entry name" value="SNARE fusion complex"/>
    <property type="match status" value="1"/>
</dbReference>
<dbReference type="Proteomes" id="UP000515125">
    <property type="component" value="Unplaced"/>
</dbReference>
<dbReference type="RefSeq" id="XP_026191697.1">
    <property type="nucleotide sequence ID" value="XM_026335912.1"/>
</dbReference>
<dbReference type="PANTHER" id="PTHR21136:SF168">
    <property type="entry name" value="VESICLE-ASSOCIATED MEMBRANE PROTEIN 9"/>
    <property type="match status" value="1"/>
</dbReference>
<name>A0A6P6RWG6_9EIME</name>
<keyword evidence="1" id="KW-0175">Coiled coil</keyword>
<dbReference type="InterPro" id="IPR051097">
    <property type="entry name" value="Synaptobrevin-like_transport"/>
</dbReference>
<sequence length="171" mass="19366">MMESGPLFVYAAVARGKCVIAEHIARNAPEDIPRAARQALLRLPPQRGRRSYVFQSHLFSFEALERGEGGGVQLITRVEKELEAVTDLVKDNINSVLERNEQIECLVGKTSTLKEDAVSFRQSARRLKRHVWWSTARTYILKVTDYLSSTPAPPDRAPQDRQHERREIAAG</sequence>
<evidence type="ECO:0000256" key="1">
    <source>
        <dbReference type="PROSITE-ProRule" id="PRU00290"/>
    </source>
</evidence>
<organism evidence="4 5">
    <name type="scientific">Cyclospora cayetanensis</name>
    <dbReference type="NCBI Taxonomy" id="88456"/>
    <lineage>
        <taxon>Eukaryota</taxon>
        <taxon>Sar</taxon>
        <taxon>Alveolata</taxon>
        <taxon>Apicomplexa</taxon>
        <taxon>Conoidasida</taxon>
        <taxon>Coccidia</taxon>
        <taxon>Eucoccidiorida</taxon>
        <taxon>Eimeriorina</taxon>
        <taxon>Eimeriidae</taxon>
        <taxon>Cyclospora</taxon>
    </lineage>
</organism>
<dbReference type="AlphaFoldDB" id="A0A6P6RWG6"/>
<proteinExistence type="predicted"/>
<dbReference type="CDD" id="cd15843">
    <property type="entry name" value="R-SNARE"/>
    <property type="match status" value="1"/>
</dbReference>
<dbReference type="Pfam" id="PF00957">
    <property type="entry name" value="Synaptobrevin"/>
    <property type="match status" value="1"/>
</dbReference>
<gene>
    <name evidence="5" type="primary">LOC34623695</name>
</gene>
<dbReference type="InterPro" id="IPR042855">
    <property type="entry name" value="V_SNARE_CC"/>
</dbReference>
<feature type="compositionally biased region" description="Basic and acidic residues" evidence="2">
    <location>
        <begin position="157"/>
        <end position="171"/>
    </location>
</feature>
<feature type="region of interest" description="Disordered" evidence="2">
    <location>
        <begin position="150"/>
        <end position="171"/>
    </location>
</feature>
<dbReference type="PROSITE" id="PS50892">
    <property type="entry name" value="V_SNARE"/>
    <property type="match status" value="1"/>
</dbReference>
<dbReference type="GeneID" id="34623695"/>
<protein>
    <submittedName>
        <fullName evidence="5">Uncharacterized protein LOC34623695</fullName>
    </submittedName>
</protein>
<evidence type="ECO:0000313" key="5">
    <source>
        <dbReference type="RefSeq" id="XP_026191697.1"/>
    </source>
</evidence>
<evidence type="ECO:0000256" key="2">
    <source>
        <dbReference type="SAM" id="MobiDB-lite"/>
    </source>
</evidence>
<feature type="domain" description="V-SNARE coiled-coil homology" evidence="3">
    <location>
        <begin position="74"/>
        <end position="134"/>
    </location>
</feature>
<accession>A0A6P6RWG6</accession>
<evidence type="ECO:0000313" key="4">
    <source>
        <dbReference type="Proteomes" id="UP000515125"/>
    </source>
</evidence>
<keyword evidence="4" id="KW-1185">Reference proteome</keyword>
<reference evidence="5" key="1">
    <citation type="submission" date="2025-08" db="UniProtKB">
        <authorList>
            <consortium name="RefSeq"/>
        </authorList>
    </citation>
    <scope>IDENTIFICATION</scope>
</reference>
<dbReference type="OrthoDB" id="248747at2759"/>
<dbReference type="PANTHER" id="PTHR21136">
    <property type="entry name" value="SNARE PROTEINS"/>
    <property type="match status" value="1"/>
</dbReference>